<feature type="region of interest" description="Disordered" evidence="1">
    <location>
        <begin position="263"/>
        <end position="300"/>
    </location>
</feature>
<proteinExistence type="predicted"/>
<dbReference type="AlphaFoldDB" id="A0A2J6STJ9"/>
<protein>
    <recommendedName>
        <fullName evidence="5">Mid2 domain-containing protein</fullName>
    </recommendedName>
</protein>
<keyword evidence="2" id="KW-1133">Transmembrane helix</keyword>
<feature type="compositionally biased region" description="Low complexity" evidence="1">
    <location>
        <begin position="194"/>
        <end position="203"/>
    </location>
</feature>
<evidence type="ECO:0000256" key="2">
    <source>
        <dbReference type="SAM" id="Phobius"/>
    </source>
</evidence>
<keyword evidence="2" id="KW-0812">Transmembrane</keyword>
<evidence type="ECO:0000256" key="1">
    <source>
        <dbReference type="SAM" id="MobiDB-lite"/>
    </source>
</evidence>
<keyword evidence="2" id="KW-0472">Membrane</keyword>
<feature type="transmembrane region" description="Helical" evidence="2">
    <location>
        <begin position="231"/>
        <end position="252"/>
    </location>
</feature>
<name>A0A2J6STJ9_9HELO</name>
<evidence type="ECO:0000313" key="4">
    <source>
        <dbReference type="Proteomes" id="UP000235371"/>
    </source>
</evidence>
<reference evidence="3 4" key="1">
    <citation type="submission" date="2016-04" db="EMBL/GenBank/DDBJ databases">
        <title>A degradative enzymes factory behind the ericoid mycorrhizal symbiosis.</title>
        <authorList>
            <consortium name="DOE Joint Genome Institute"/>
            <person name="Martino E."/>
            <person name="Morin E."/>
            <person name="Grelet G."/>
            <person name="Kuo A."/>
            <person name="Kohler A."/>
            <person name="Daghino S."/>
            <person name="Barry K."/>
            <person name="Choi C."/>
            <person name="Cichocki N."/>
            <person name="Clum A."/>
            <person name="Copeland A."/>
            <person name="Hainaut M."/>
            <person name="Haridas S."/>
            <person name="Labutti K."/>
            <person name="Lindquist E."/>
            <person name="Lipzen A."/>
            <person name="Khouja H.-R."/>
            <person name="Murat C."/>
            <person name="Ohm R."/>
            <person name="Olson A."/>
            <person name="Spatafora J."/>
            <person name="Veneault-Fourrey C."/>
            <person name="Henrissat B."/>
            <person name="Grigoriev I."/>
            <person name="Martin F."/>
            <person name="Perotto S."/>
        </authorList>
    </citation>
    <scope>NUCLEOTIDE SEQUENCE [LARGE SCALE GENOMIC DNA]</scope>
    <source>
        <strain evidence="3 4">E</strain>
    </source>
</reference>
<dbReference type="STRING" id="1095630.A0A2J6STJ9"/>
<feature type="region of interest" description="Disordered" evidence="1">
    <location>
        <begin position="194"/>
        <end position="221"/>
    </location>
</feature>
<feature type="compositionally biased region" description="Polar residues" evidence="1">
    <location>
        <begin position="204"/>
        <end position="220"/>
    </location>
</feature>
<dbReference type="EMBL" id="KZ613866">
    <property type="protein sequence ID" value="PMD54111.1"/>
    <property type="molecule type" value="Genomic_DNA"/>
</dbReference>
<dbReference type="Proteomes" id="UP000235371">
    <property type="component" value="Unassembled WGS sequence"/>
</dbReference>
<organism evidence="3 4">
    <name type="scientific">Hyaloscypha bicolor E</name>
    <dbReference type="NCBI Taxonomy" id="1095630"/>
    <lineage>
        <taxon>Eukaryota</taxon>
        <taxon>Fungi</taxon>
        <taxon>Dikarya</taxon>
        <taxon>Ascomycota</taxon>
        <taxon>Pezizomycotina</taxon>
        <taxon>Leotiomycetes</taxon>
        <taxon>Helotiales</taxon>
        <taxon>Hyaloscyphaceae</taxon>
        <taxon>Hyaloscypha</taxon>
        <taxon>Hyaloscypha bicolor</taxon>
    </lineage>
</organism>
<dbReference type="GeneID" id="36595406"/>
<sequence>MATTRSPETNFNTVTSWLPLTTTFPYQSGCSSAIWARLGFIQSATSDAVAFDPGYGITVDPALMCMPSQVTLWWETETAPVLNGLTTRYSVGPIVCPGAFTTAGTSIVNEQSTQVACCPSGYKFRQMQEAGIVGECASSVSKGFVVTYVMEKVPGSINEGLTTTSTTMGNDYYVLGVPVNGFNFAGPTSVSSSASSISGPSVTATSTGISSPSPTRSSAAGNGGLSTGAKAGIGAGAAVAGIAFIMFAFLLFKYLRKRQRAEGNNNGGEKGPGDLMHELHDINRPHEMGSSGARPPELAG</sequence>
<accession>A0A2J6STJ9</accession>
<evidence type="ECO:0008006" key="5">
    <source>
        <dbReference type="Google" id="ProtNLM"/>
    </source>
</evidence>
<gene>
    <name evidence="3" type="ORF">K444DRAFT_667741</name>
</gene>
<dbReference type="InParanoid" id="A0A2J6STJ9"/>
<dbReference type="RefSeq" id="XP_024731015.1">
    <property type="nucleotide sequence ID" value="XM_024887330.1"/>
</dbReference>
<dbReference type="OrthoDB" id="4497263at2759"/>
<keyword evidence="4" id="KW-1185">Reference proteome</keyword>
<evidence type="ECO:0000313" key="3">
    <source>
        <dbReference type="EMBL" id="PMD54111.1"/>
    </source>
</evidence>
<feature type="compositionally biased region" description="Basic and acidic residues" evidence="1">
    <location>
        <begin position="271"/>
        <end position="287"/>
    </location>
</feature>